<evidence type="ECO:0000256" key="8">
    <source>
        <dbReference type="ARBA" id="ARBA00029500"/>
    </source>
</evidence>
<dbReference type="CDD" id="cd00009">
    <property type="entry name" value="AAA"/>
    <property type="match status" value="1"/>
</dbReference>
<name>A0A5D3WJB8_9BACT</name>
<dbReference type="RefSeq" id="WP_148897035.1">
    <property type="nucleotide sequence ID" value="NZ_VNIB01000017.1"/>
</dbReference>
<dbReference type="InterPro" id="IPR013767">
    <property type="entry name" value="PAS_fold"/>
</dbReference>
<dbReference type="Gene3D" id="3.30.70.260">
    <property type="match status" value="1"/>
</dbReference>
<gene>
    <name evidence="12" type="ORF">EDC39_11735</name>
</gene>
<dbReference type="Pfam" id="PF25601">
    <property type="entry name" value="AAA_lid_14"/>
    <property type="match status" value="1"/>
</dbReference>
<dbReference type="Gene3D" id="3.30.450.20">
    <property type="entry name" value="PAS domain"/>
    <property type="match status" value="1"/>
</dbReference>
<proteinExistence type="predicted"/>
<dbReference type="InterPro" id="IPR003593">
    <property type="entry name" value="AAA+_ATPase"/>
</dbReference>
<keyword evidence="13" id="KW-1185">Reference proteome</keyword>
<dbReference type="AlphaFoldDB" id="A0A5D3WJB8"/>
<dbReference type="CDD" id="cd00130">
    <property type="entry name" value="PAS"/>
    <property type="match status" value="1"/>
</dbReference>
<dbReference type="SMART" id="SM00091">
    <property type="entry name" value="PAS"/>
    <property type="match status" value="1"/>
</dbReference>
<dbReference type="InterPro" id="IPR058031">
    <property type="entry name" value="AAA_lid_NorR"/>
</dbReference>
<keyword evidence="5" id="KW-0238">DNA-binding</keyword>
<dbReference type="NCBIfam" id="TIGR04381">
    <property type="entry name" value="HTH_TypR"/>
    <property type="match status" value="1"/>
</dbReference>
<dbReference type="EMBL" id="VNIB01000017">
    <property type="protein sequence ID" value="TYO95778.1"/>
    <property type="molecule type" value="Genomic_DNA"/>
</dbReference>
<dbReference type="SUPFAM" id="SSF55785">
    <property type="entry name" value="PYP-like sensor domain (PAS domain)"/>
    <property type="match status" value="1"/>
</dbReference>
<keyword evidence="1" id="KW-0547">Nucleotide-binding</keyword>
<dbReference type="PANTHER" id="PTHR32071">
    <property type="entry name" value="TRANSCRIPTIONAL REGULATORY PROTEIN"/>
    <property type="match status" value="1"/>
</dbReference>
<dbReference type="GO" id="GO:0005524">
    <property type="term" value="F:ATP binding"/>
    <property type="evidence" value="ECO:0007669"/>
    <property type="project" value="UniProtKB-KW"/>
</dbReference>
<dbReference type="NCBIfam" id="TIGR00229">
    <property type="entry name" value="sensory_box"/>
    <property type="match status" value="1"/>
</dbReference>
<dbReference type="SUPFAM" id="SSF55021">
    <property type="entry name" value="ACT-like"/>
    <property type="match status" value="1"/>
</dbReference>
<dbReference type="Gene3D" id="1.10.8.60">
    <property type="match status" value="1"/>
</dbReference>
<evidence type="ECO:0000259" key="9">
    <source>
        <dbReference type="PROSITE" id="PS50045"/>
    </source>
</evidence>
<keyword evidence="6" id="KW-0010">Activator</keyword>
<dbReference type="Pfam" id="PF13291">
    <property type="entry name" value="ACT_4"/>
    <property type="match status" value="1"/>
</dbReference>
<feature type="domain" description="ACT" evidence="11">
    <location>
        <begin position="6"/>
        <end position="83"/>
    </location>
</feature>
<evidence type="ECO:0000313" key="12">
    <source>
        <dbReference type="EMBL" id="TYO95778.1"/>
    </source>
</evidence>
<comment type="caution">
    <text evidence="12">The sequence shown here is derived from an EMBL/GenBank/DDBJ whole genome shotgun (WGS) entry which is preliminary data.</text>
</comment>
<sequence>MRSNIKLRLQVVDRVGVMAEIARVLAEDDVNILSMEVEKNAGLTHVFLELETGDGSPGEAAILDALAALPEVEDLAGIRTMPQERRQRRFQVVLDSVSDGILSINEDGELTTINRVARAMLGLGEADVVGRNLRDLDLSDTSLLACLEGRTYRNVKRSMTRGHRRYQYLASGEVIRDSRGRIVGAVEVLQDLRGLREVASAVASEPQVTFDDMVGQSPGLRQAIVFAEKIAPTDGIVCIRGESGTGKELFASAIHVASGCRGPFIPVNCAALPENLLESELFGYVGGAFSGARKEGRAGLFEAARDGTIFLDEIAEMPPALQAKMLRVIQDGKLRRIGSNEEITVNARVITATNRDLEQLVREGRFREDLFYRINLFPIHIPPLRERREDIPLLAEHFLFQVNARLGLRARRLTEDALAKLTAHRWPGNVRELRNVIERAAILSGSERISSDSIRFSYELGHADGASPPEMGRQSLAEQVGQLERRIIAEVLRLAPSKRQAARMLGLSHTGLLKKLKKYGMG</sequence>
<dbReference type="GO" id="GO:0006355">
    <property type="term" value="P:regulation of DNA-templated transcription"/>
    <property type="evidence" value="ECO:0007669"/>
    <property type="project" value="InterPro"/>
</dbReference>
<dbReference type="PROSITE" id="PS50112">
    <property type="entry name" value="PAS"/>
    <property type="match status" value="1"/>
</dbReference>
<accession>A0A5D3WJB8</accession>
<evidence type="ECO:0000256" key="4">
    <source>
        <dbReference type="ARBA" id="ARBA00023015"/>
    </source>
</evidence>
<evidence type="ECO:0000256" key="7">
    <source>
        <dbReference type="ARBA" id="ARBA00023163"/>
    </source>
</evidence>
<dbReference type="Gene3D" id="3.40.50.300">
    <property type="entry name" value="P-loop containing nucleotide triphosphate hydrolases"/>
    <property type="match status" value="1"/>
</dbReference>
<protein>
    <recommendedName>
        <fullName evidence="8">HTH-type transcriptional regulatory protein TyrR</fullName>
    </recommendedName>
</protein>
<dbReference type="InterPro" id="IPR002912">
    <property type="entry name" value="ACT_dom"/>
</dbReference>
<dbReference type="GO" id="GO:0003677">
    <property type="term" value="F:DNA binding"/>
    <property type="evidence" value="ECO:0007669"/>
    <property type="project" value="UniProtKB-KW"/>
</dbReference>
<dbReference type="PANTHER" id="PTHR32071:SF117">
    <property type="entry name" value="PTS-DEPENDENT DIHYDROXYACETONE KINASE OPERON REGULATORY PROTEIN-RELATED"/>
    <property type="match status" value="1"/>
</dbReference>
<dbReference type="Pfam" id="PF18024">
    <property type="entry name" value="HTH_50"/>
    <property type="match status" value="1"/>
</dbReference>
<dbReference type="InterPro" id="IPR035965">
    <property type="entry name" value="PAS-like_dom_sf"/>
</dbReference>
<keyword evidence="3" id="KW-0067">ATP-binding</keyword>
<dbReference type="FunFam" id="1.10.8.60:FF:000014">
    <property type="entry name" value="DNA-binding transcriptional regulator NtrC"/>
    <property type="match status" value="1"/>
</dbReference>
<dbReference type="InterPro" id="IPR002078">
    <property type="entry name" value="Sigma_54_int"/>
</dbReference>
<organism evidence="12 13">
    <name type="scientific">Geothermobacter ehrlichii</name>
    <dbReference type="NCBI Taxonomy" id="213224"/>
    <lineage>
        <taxon>Bacteria</taxon>
        <taxon>Pseudomonadati</taxon>
        <taxon>Thermodesulfobacteriota</taxon>
        <taxon>Desulfuromonadia</taxon>
        <taxon>Desulfuromonadales</taxon>
        <taxon>Geothermobacteraceae</taxon>
        <taxon>Geothermobacter</taxon>
    </lineage>
</organism>
<evidence type="ECO:0000256" key="3">
    <source>
        <dbReference type="ARBA" id="ARBA00022840"/>
    </source>
</evidence>
<dbReference type="InterPro" id="IPR009057">
    <property type="entry name" value="Homeodomain-like_sf"/>
</dbReference>
<dbReference type="PROSITE" id="PS51671">
    <property type="entry name" value="ACT"/>
    <property type="match status" value="1"/>
</dbReference>
<dbReference type="Pfam" id="PF00989">
    <property type="entry name" value="PAS"/>
    <property type="match status" value="1"/>
</dbReference>
<reference evidence="12 13" key="1">
    <citation type="submission" date="2019-07" db="EMBL/GenBank/DDBJ databases">
        <title>Genomic Encyclopedia of Type Strains, Phase IV (KMG-IV): sequencing the most valuable type-strain genomes for metagenomic binning, comparative biology and taxonomic classification.</title>
        <authorList>
            <person name="Goeker M."/>
        </authorList>
    </citation>
    <scope>NUCLEOTIDE SEQUENCE [LARGE SCALE GENOMIC DNA]</scope>
    <source>
        <strain evidence="12 13">SS015</strain>
    </source>
</reference>
<dbReference type="InterPro" id="IPR030828">
    <property type="entry name" value="HTH_TyrR"/>
</dbReference>
<keyword evidence="7" id="KW-0804">Transcription</keyword>
<feature type="domain" description="PAS" evidence="10">
    <location>
        <begin position="86"/>
        <end position="133"/>
    </location>
</feature>
<dbReference type="Gene3D" id="1.10.10.60">
    <property type="entry name" value="Homeodomain-like"/>
    <property type="match status" value="1"/>
</dbReference>
<dbReference type="Proteomes" id="UP000324159">
    <property type="component" value="Unassembled WGS sequence"/>
</dbReference>
<dbReference type="FunFam" id="3.40.50.300:FF:000006">
    <property type="entry name" value="DNA-binding transcriptional regulator NtrC"/>
    <property type="match status" value="1"/>
</dbReference>
<feature type="domain" description="Sigma-54 factor interaction" evidence="9">
    <location>
        <begin position="213"/>
        <end position="442"/>
    </location>
</feature>
<evidence type="ECO:0000256" key="1">
    <source>
        <dbReference type="ARBA" id="ARBA00022741"/>
    </source>
</evidence>
<evidence type="ECO:0000259" key="10">
    <source>
        <dbReference type="PROSITE" id="PS50112"/>
    </source>
</evidence>
<dbReference type="PROSITE" id="PS50045">
    <property type="entry name" value="SIGMA54_INTERACT_4"/>
    <property type="match status" value="1"/>
</dbReference>
<keyword evidence="4" id="KW-0805">Transcription regulation</keyword>
<dbReference type="InterPro" id="IPR045865">
    <property type="entry name" value="ACT-like_dom_sf"/>
</dbReference>
<dbReference type="SUPFAM" id="SSF46689">
    <property type="entry name" value="Homeodomain-like"/>
    <property type="match status" value="1"/>
</dbReference>
<dbReference type="InterPro" id="IPR025944">
    <property type="entry name" value="Sigma_54_int_dom_CS"/>
</dbReference>
<dbReference type="InterPro" id="IPR000014">
    <property type="entry name" value="PAS"/>
</dbReference>
<evidence type="ECO:0000313" key="13">
    <source>
        <dbReference type="Proteomes" id="UP000324159"/>
    </source>
</evidence>
<evidence type="ECO:0000256" key="6">
    <source>
        <dbReference type="ARBA" id="ARBA00023159"/>
    </source>
</evidence>
<dbReference type="InterPro" id="IPR027417">
    <property type="entry name" value="P-loop_NTPase"/>
</dbReference>
<evidence type="ECO:0000256" key="5">
    <source>
        <dbReference type="ARBA" id="ARBA00023125"/>
    </source>
</evidence>
<dbReference type="Pfam" id="PF00158">
    <property type="entry name" value="Sigma54_activat"/>
    <property type="match status" value="1"/>
</dbReference>
<evidence type="ECO:0000256" key="2">
    <source>
        <dbReference type="ARBA" id="ARBA00022797"/>
    </source>
</evidence>
<dbReference type="OrthoDB" id="9814761at2"/>
<evidence type="ECO:0000259" key="11">
    <source>
        <dbReference type="PROSITE" id="PS51671"/>
    </source>
</evidence>
<keyword evidence="2" id="KW-0058">Aromatic hydrocarbons catabolism</keyword>
<dbReference type="PROSITE" id="PS00688">
    <property type="entry name" value="SIGMA54_INTERACT_3"/>
    <property type="match status" value="1"/>
</dbReference>
<dbReference type="SUPFAM" id="SSF52540">
    <property type="entry name" value="P-loop containing nucleoside triphosphate hydrolases"/>
    <property type="match status" value="1"/>
</dbReference>
<dbReference type="SMART" id="SM00382">
    <property type="entry name" value="AAA"/>
    <property type="match status" value="1"/>
</dbReference>